<dbReference type="AlphaFoldDB" id="A0A6N9R3D2"/>
<dbReference type="CDD" id="cd09756">
    <property type="entry name" value="Cas5_I-E"/>
    <property type="match status" value="1"/>
</dbReference>
<dbReference type="GO" id="GO:0051607">
    <property type="term" value="P:defense response to virus"/>
    <property type="evidence" value="ECO:0007669"/>
    <property type="project" value="UniProtKB-KW"/>
</dbReference>
<evidence type="ECO:0000313" key="2">
    <source>
        <dbReference type="EMBL" id="NDO79040.1"/>
    </source>
</evidence>
<organism evidence="2 3">
    <name type="scientific">Kocuria marina subsp. indica</name>
    <dbReference type="NCBI Taxonomy" id="1049583"/>
    <lineage>
        <taxon>Bacteria</taxon>
        <taxon>Bacillati</taxon>
        <taxon>Actinomycetota</taxon>
        <taxon>Actinomycetes</taxon>
        <taxon>Micrococcales</taxon>
        <taxon>Micrococcaceae</taxon>
        <taxon>Kocuria</taxon>
    </lineage>
</organism>
<evidence type="ECO:0000313" key="3">
    <source>
        <dbReference type="Proteomes" id="UP000471026"/>
    </source>
</evidence>
<proteinExistence type="predicted"/>
<dbReference type="Proteomes" id="UP000471026">
    <property type="component" value="Unassembled WGS sequence"/>
</dbReference>
<reference evidence="2 3" key="1">
    <citation type="submission" date="2019-11" db="EMBL/GenBank/DDBJ databases">
        <title>Draft genome sequence of Kocuria indica DP-K7, a methyl red degrading Actinobacterium.</title>
        <authorList>
            <person name="Kumaran S."/>
            <person name="Tischler D."/>
            <person name="Ngo A.C.R."/>
            <person name="Schultes F."/>
        </authorList>
    </citation>
    <scope>NUCLEOTIDE SEQUENCE [LARGE SCALE GENOMIC DNA]</scope>
    <source>
        <strain evidence="2 3">DP-K7</strain>
    </source>
</reference>
<dbReference type="Pfam" id="PF09704">
    <property type="entry name" value="Cas_Cas5d"/>
    <property type="match status" value="1"/>
</dbReference>
<dbReference type="NCBIfam" id="TIGR02593">
    <property type="entry name" value="CRISPR_cas5"/>
    <property type="match status" value="1"/>
</dbReference>
<dbReference type="InterPro" id="IPR013422">
    <property type="entry name" value="CRISPR-assoc_prot_Cas5_N"/>
</dbReference>
<accession>A0A6N9R3D2</accession>
<dbReference type="Gene3D" id="3.30.70.2660">
    <property type="match status" value="1"/>
</dbReference>
<evidence type="ECO:0000256" key="1">
    <source>
        <dbReference type="ARBA" id="ARBA00023118"/>
    </source>
</evidence>
<dbReference type="NCBIfam" id="TIGR01868">
    <property type="entry name" value="casD_Cas5e"/>
    <property type="match status" value="1"/>
</dbReference>
<dbReference type="RefSeq" id="WP_162230330.1">
    <property type="nucleotide sequence ID" value="NZ_WMHZ01000025.1"/>
</dbReference>
<dbReference type="EMBL" id="WMHZ01000025">
    <property type="protein sequence ID" value="NDO79040.1"/>
    <property type="molecule type" value="Genomic_DNA"/>
</dbReference>
<protein>
    <submittedName>
        <fullName evidence="2">Type I-E CRISPR-associated protein Cas5/CasD</fullName>
    </submittedName>
</protein>
<name>A0A6N9R3D2_9MICC</name>
<dbReference type="InterPro" id="IPR010147">
    <property type="entry name" value="CRISPR-assoc_prot_CasD"/>
</dbReference>
<dbReference type="GO" id="GO:0003723">
    <property type="term" value="F:RNA binding"/>
    <property type="evidence" value="ECO:0007669"/>
    <property type="project" value="InterPro"/>
</dbReference>
<gene>
    <name evidence="2" type="primary">cas5e</name>
    <name evidence="2" type="ORF">GKZ75_12635</name>
</gene>
<dbReference type="InterPro" id="IPR021124">
    <property type="entry name" value="CRISPR-assoc_prot_Cas5"/>
</dbReference>
<dbReference type="GO" id="GO:0043571">
    <property type="term" value="P:maintenance of CRISPR repeat elements"/>
    <property type="evidence" value="ECO:0007669"/>
    <property type="project" value="InterPro"/>
</dbReference>
<sequence length="234" mass="25414">MSVLILRLKGAQQSWGTSSRYRTREAGTEPSKSGVLGLLAAAQGRGRDAELTDLVDLEFGVRTDQPGRLLVDYHTARRPGAKNSALSSRHYLVDAAYTAAVSGPDALIEGLAEAIDSPRFPLYLGRRACPAPVDLLGGVEAGDDVEALLRDVVVAPWLASDWYREKATKTVHLPLARDARPGEVGETTQDVPLSFDPRHRLYDARAVVRPEPVVVENPLGSETEDLFFQTVKEG</sequence>
<comment type="caution">
    <text evidence="2">The sequence shown here is derived from an EMBL/GenBank/DDBJ whole genome shotgun (WGS) entry which is preliminary data.</text>
</comment>
<keyword evidence="1" id="KW-0051">Antiviral defense</keyword>